<comment type="caution">
    <text evidence="1">The sequence shown here is derived from an EMBL/GenBank/DDBJ whole genome shotgun (WGS) entry which is preliminary data.</text>
</comment>
<dbReference type="RefSeq" id="WP_068687133.1">
    <property type="nucleotide sequence ID" value="NZ_LYPA01000080.1"/>
</dbReference>
<evidence type="ECO:0000313" key="1">
    <source>
        <dbReference type="EMBL" id="OBR62274.1"/>
    </source>
</evidence>
<dbReference type="InterPro" id="IPR011989">
    <property type="entry name" value="ARM-like"/>
</dbReference>
<dbReference type="SUPFAM" id="SSF160631">
    <property type="entry name" value="SMI1/KNR4-like"/>
    <property type="match status" value="1"/>
</dbReference>
<dbReference type="Gene3D" id="3.40.1580.10">
    <property type="entry name" value="SMI1/KNR4-like"/>
    <property type="match status" value="1"/>
</dbReference>
<protein>
    <recommendedName>
        <fullName evidence="3">Knr4/Smi1-like domain-containing protein</fullName>
    </recommendedName>
</protein>
<dbReference type="InterPro" id="IPR037883">
    <property type="entry name" value="Knr4/Smi1-like_sf"/>
</dbReference>
<dbReference type="OrthoDB" id="1190024at2"/>
<organism evidence="1 2">
    <name type="scientific">Paenibacillus oryzae</name>
    <dbReference type="NCBI Taxonomy" id="1844972"/>
    <lineage>
        <taxon>Bacteria</taxon>
        <taxon>Bacillati</taxon>
        <taxon>Bacillota</taxon>
        <taxon>Bacilli</taxon>
        <taxon>Bacillales</taxon>
        <taxon>Paenibacillaceae</taxon>
        <taxon>Paenibacillus</taxon>
    </lineage>
</organism>
<sequence length="446" mass="50561">MLKDQLNTIRQKLERAKKRDSALAVFGAYSHKYQLNAPLPVEKLHAFEREHGIVLPEGYAMFLTELGNGGAGPYYGLYALGEEQAIELDLIGEPYKPFLMGENAQSTDCEGSATDETESCPGLINIGTQGCSYEMMLVVTGEHRGKVLYINMDDGQSFMTYEEHFLNWYERWLDETIASYEDAWFGMSRGGNDLELTALYRSATDEKTRSEALQGMLKLPHLAEESVIFLIGEFRVCSGEIRRNAFRVLTKLCPSQAEGLVRVLLHSPDEEDRLTAMKCLTWYMPQEKHRFKDELLALLHHENNPESFRFLTMLLSDMGQPMLSLMVPFFTHSNSEIRQQALFKAGGAAGEEKAQVMDSFIEALEDPVMMVRLSALQALNGIQETRLLHVFEGLLQKHKTNKEYVRSNISSLLQTFVFHSLAHMEQEVPESLTQVRGLLRKQLGSL</sequence>
<gene>
    <name evidence="1" type="ORF">A7K91_01220</name>
</gene>
<accession>A0A1A5Y9H8</accession>
<dbReference type="SUPFAM" id="SSF48371">
    <property type="entry name" value="ARM repeat"/>
    <property type="match status" value="1"/>
</dbReference>
<reference evidence="1 2" key="1">
    <citation type="submission" date="2016-05" db="EMBL/GenBank/DDBJ databases">
        <title>Paenibacillus oryzae. sp. nov., isolated from the rice root.</title>
        <authorList>
            <person name="Zhang J."/>
            <person name="Zhang X."/>
        </authorList>
    </citation>
    <scope>NUCLEOTIDE SEQUENCE [LARGE SCALE GENOMIC DNA]</scope>
    <source>
        <strain evidence="1 2">1DrF-4</strain>
    </source>
</reference>
<dbReference type="EMBL" id="LYPA01000080">
    <property type="protein sequence ID" value="OBR62274.1"/>
    <property type="molecule type" value="Genomic_DNA"/>
</dbReference>
<evidence type="ECO:0000313" key="2">
    <source>
        <dbReference type="Proteomes" id="UP000092024"/>
    </source>
</evidence>
<dbReference type="Gene3D" id="1.25.10.10">
    <property type="entry name" value="Leucine-rich Repeat Variant"/>
    <property type="match status" value="1"/>
</dbReference>
<name>A0A1A5Y9H8_9BACL</name>
<proteinExistence type="predicted"/>
<keyword evidence="2" id="KW-1185">Reference proteome</keyword>
<dbReference type="STRING" id="1844972.A7K91_01220"/>
<dbReference type="InterPro" id="IPR016024">
    <property type="entry name" value="ARM-type_fold"/>
</dbReference>
<dbReference type="AlphaFoldDB" id="A0A1A5Y9H8"/>
<evidence type="ECO:0008006" key="3">
    <source>
        <dbReference type="Google" id="ProtNLM"/>
    </source>
</evidence>
<dbReference type="Proteomes" id="UP000092024">
    <property type="component" value="Unassembled WGS sequence"/>
</dbReference>